<evidence type="ECO:0000256" key="2">
    <source>
        <dbReference type="ARBA" id="ARBA00003852"/>
    </source>
</evidence>
<comment type="similarity">
    <text evidence="3 12">Belongs to the organic radical-activating enzymes family.</text>
</comment>
<keyword evidence="14" id="KW-1185">Reference proteome</keyword>
<evidence type="ECO:0000256" key="4">
    <source>
        <dbReference type="ARBA" id="ARBA00014281"/>
    </source>
</evidence>
<evidence type="ECO:0000256" key="6">
    <source>
        <dbReference type="ARBA" id="ARBA00022691"/>
    </source>
</evidence>
<evidence type="ECO:0000256" key="1">
    <source>
        <dbReference type="ARBA" id="ARBA00001966"/>
    </source>
</evidence>
<evidence type="ECO:0000256" key="12">
    <source>
        <dbReference type="PIRNR" id="PIRNR000368"/>
    </source>
</evidence>
<dbReference type="SFLD" id="SFLDF00299">
    <property type="entry name" value="anaerobic_ribonucleoside-triph"/>
    <property type="match status" value="1"/>
</dbReference>
<gene>
    <name evidence="13" type="primary">nrdG</name>
    <name evidence="13" type="ORF">WJ0W_000706</name>
</gene>
<evidence type="ECO:0000256" key="9">
    <source>
        <dbReference type="ARBA" id="ARBA00023004"/>
    </source>
</evidence>
<evidence type="ECO:0000256" key="11">
    <source>
        <dbReference type="ARBA" id="ARBA00047365"/>
    </source>
</evidence>
<evidence type="ECO:0000256" key="5">
    <source>
        <dbReference type="ARBA" id="ARBA00022485"/>
    </source>
</evidence>
<dbReference type="InterPro" id="IPR001989">
    <property type="entry name" value="Radical_activat_CS"/>
</dbReference>
<evidence type="ECO:0000256" key="10">
    <source>
        <dbReference type="ARBA" id="ARBA00023014"/>
    </source>
</evidence>
<dbReference type="PIRSF" id="PIRSF000368">
    <property type="entry name" value="NrdG"/>
    <property type="match status" value="1"/>
</dbReference>
<organism evidence="13 14">
    <name type="scientific">Paenibacillus melissococcoides</name>
    <dbReference type="NCBI Taxonomy" id="2912268"/>
    <lineage>
        <taxon>Bacteria</taxon>
        <taxon>Bacillati</taxon>
        <taxon>Bacillota</taxon>
        <taxon>Bacilli</taxon>
        <taxon>Bacillales</taxon>
        <taxon>Paenibacillaceae</taxon>
        <taxon>Paenibacillus</taxon>
    </lineage>
</organism>
<protein>
    <recommendedName>
        <fullName evidence="4 12">Anaerobic ribonucleoside-triphosphate reductase-activating protein</fullName>
        <ecNumber evidence="12">1.97.1.-</ecNumber>
    </recommendedName>
</protein>
<dbReference type="InterPro" id="IPR058240">
    <property type="entry name" value="rSAM_sf"/>
</dbReference>
<evidence type="ECO:0000256" key="8">
    <source>
        <dbReference type="ARBA" id="ARBA00023002"/>
    </source>
</evidence>
<accession>A0ABM9FWC8</accession>
<proteinExistence type="inferred from homology"/>
<keyword evidence="7" id="KW-0479">Metal-binding</keyword>
<name>A0ABM9FWC8_9BACL</name>
<dbReference type="SFLD" id="SFLDS00029">
    <property type="entry name" value="Radical_SAM"/>
    <property type="match status" value="1"/>
</dbReference>
<dbReference type="InterPro" id="IPR013785">
    <property type="entry name" value="Aldolase_TIM"/>
</dbReference>
<sequence>MSLRVMSILHDSVVDGEGLRTVVFVSGCPHRCPGCHNPSSWPSDGGTLMSVEAVAADVLSNPLTDLTLSGGEPFLQARGLAELARIAKEAGRTVWCYTGYTVEELLQDGTRHQRELLRLTDVLVDGRFLIDRRRPGLRFRGSDNQRIWKMRNGQPDELIFT</sequence>
<dbReference type="NCBIfam" id="TIGR02491">
    <property type="entry name" value="NrdG"/>
    <property type="match status" value="1"/>
</dbReference>
<keyword evidence="10" id="KW-0411">Iron-sulfur</keyword>
<dbReference type="Gene3D" id="3.20.20.70">
    <property type="entry name" value="Aldolase class I"/>
    <property type="match status" value="1"/>
</dbReference>
<evidence type="ECO:0000256" key="7">
    <source>
        <dbReference type="ARBA" id="ARBA00022723"/>
    </source>
</evidence>
<dbReference type="Proteomes" id="UP001154322">
    <property type="component" value="Unassembled WGS sequence"/>
</dbReference>
<dbReference type="SUPFAM" id="SSF102114">
    <property type="entry name" value="Radical SAM enzymes"/>
    <property type="match status" value="1"/>
</dbReference>
<dbReference type="PANTHER" id="PTHR30352:SF2">
    <property type="entry name" value="ANAEROBIC RIBONUCLEOSIDE-TRIPHOSPHATE REDUCTASE-ACTIVATING PROTEIN"/>
    <property type="match status" value="1"/>
</dbReference>
<evidence type="ECO:0000256" key="3">
    <source>
        <dbReference type="ARBA" id="ARBA00009777"/>
    </source>
</evidence>
<dbReference type="InterPro" id="IPR007197">
    <property type="entry name" value="rSAM"/>
</dbReference>
<dbReference type="InterPro" id="IPR012837">
    <property type="entry name" value="NrdG"/>
</dbReference>
<dbReference type="InterPro" id="IPR034457">
    <property type="entry name" value="Organic_radical-activating"/>
</dbReference>
<evidence type="ECO:0000313" key="13">
    <source>
        <dbReference type="EMBL" id="CAH8243466.1"/>
    </source>
</evidence>
<dbReference type="PANTHER" id="PTHR30352">
    <property type="entry name" value="PYRUVATE FORMATE-LYASE-ACTIVATING ENZYME"/>
    <property type="match status" value="1"/>
</dbReference>
<keyword evidence="6" id="KW-0949">S-adenosyl-L-methionine</keyword>
<dbReference type="CDD" id="cd01335">
    <property type="entry name" value="Radical_SAM"/>
    <property type="match status" value="1"/>
</dbReference>
<keyword evidence="9" id="KW-0408">Iron</keyword>
<dbReference type="RefSeq" id="WP_213425827.1">
    <property type="nucleotide sequence ID" value="NZ_AP031286.1"/>
</dbReference>
<reference evidence="13" key="1">
    <citation type="submission" date="2022-06" db="EMBL/GenBank/DDBJ databases">
        <authorList>
            <person name="Dietemann V."/>
            <person name="Ory F."/>
            <person name="Dainat B."/>
            <person name="Oberhansli S."/>
        </authorList>
    </citation>
    <scope>NUCLEOTIDE SEQUENCE</scope>
    <source>
        <strain evidence="13">Ena-SAMPLE-TAB-26-04-2022-14:26:32:270-5432</strain>
    </source>
</reference>
<comment type="cofactor">
    <cofactor evidence="1">
        <name>[4Fe-4S] cluster</name>
        <dbReference type="ChEBI" id="CHEBI:49883"/>
    </cofactor>
</comment>
<comment type="catalytic activity">
    <reaction evidence="11">
        <text>glycyl-[protein] + reduced [flavodoxin] + S-adenosyl-L-methionine = glycin-2-yl radical-[protein] + semiquinone [flavodoxin] + 5'-deoxyadenosine + L-methionine + H(+)</text>
        <dbReference type="Rhea" id="RHEA:61976"/>
        <dbReference type="Rhea" id="RHEA-COMP:10622"/>
        <dbReference type="Rhea" id="RHEA-COMP:14480"/>
        <dbReference type="Rhea" id="RHEA-COMP:15993"/>
        <dbReference type="Rhea" id="RHEA-COMP:15994"/>
        <dbReference type="ChEBI" id="CHEBI:15378"/>
        <dbReference type="ChEBI" id="CHEBI:17319"/>
        <dbReference type="ChEBI" id="CHEBI:29947"/>
        <dbReference type="ChEBI" id="CHEBI:32722"/>
        <dbReference type="ChEBI" id="CHEBI:57618"/>
        <dbReference type="ChEBI" id="CHEBI:57844"/>
        <dbReference type="ChEBI" id="CHEBI:59789"/>
        <dbReference type="ChEBI" id="CHEBI:140311"/>
    </reaction>
</comment>
<dbReference type="SFLD" id="SFLDG01063">
    <property type="entry name" value="activating_enzymes__group_1"/>
    <property type="match status" value="1"/>
</dbReference>
<dbReference type="EMBL" id="CALYLO010000001">
    <property type="protein sequence ID" value="CAH8243466.1"/>
    <property type="molecule type" value="Genomic_DNA"/>
</dbReference>
<dbReference type="Pfam" id="PF13353">
    <property type="entry name" value="Fer4_12"/>
    <property type="match status" value="1"/>
</dbReference>
<keyword evidence="8 12" id="KW-0560">Oxidoreductase</keyword>
<keyword evidence="5" id="KW-0004">4Fe-4S</keyword>
<dbReference type="SFLD" id="SFLDG01066">
    <property type="entry name" value="organic_radical-activating_enz"/>
    <property type="match status" value="1"/>
</dbReference>
<comment type="caution">
    <text evidence="13">The sequence shown here is derived from an EMBL/GenBank/DDBJ whole genome shotgun (WGS) entry which is preliminary data.</text>
</comment>
<comment type="function">
    <text evidence="2 12">Activation of anaerobic ribonucleoside-triphosphate reductase under anaerobic conditions by generation of an organic free radical, using S-adenosylmethionine and reduced flavodoxin as cosubstrates to produce 5'-deoxy-adenosine.</text>
</comment>
<dbReference type="PROSITE" id="PS01087">
    <property type="entry name" value="RADICAL_ACTIVATING"/>
    <property type="match status" value="1"/>
</dbReference>
<evidence type="ECO:0000313" key="14">
    <source>
        <dbReference type="Proteomes" id="UP001154322"/>
    </source>
</evidence>
<dbReference type="EC" id="1.97.1.-" evidence="12"/>